<evidence type="ECO:0000313" key="2">
    <source>
        <dbReference type="Proteomes" id="UP001517388"/>
    </source>
</evidence>
<protein>
    <submittedName>
        <fullName evidence="1">Radical SAM protein</fullName>
    </submittedName>
</protein>
<gene>
    <name evidence="1" type="ORF">FJR39_16800</name>
</gene>
<organism evidence="1 2">
    <name type="scientific">Dolichospermum flos-aquae UHCC 0037</name>
    <dbReference type="NCBI Taxonomy" id="2590026"/>
    <lineage>
        <taxon>Bacteria</taxon>
        <taxon>Bacillati</taxon>
        <taxon>Cyanobacteriota</taxon>
        <taxon>Cyanophyceae</taxon>
        <taxon>Nostocales</taxon>
        <taxon>Aphanizomenonaceae</taxon>
        <taxon>Dolichospermum</taxon>
    </lineage>
</organism>
<name>A0ACC7S897_DOLFA</name>
<proteinExistence type="predicted"/>
<comment type="caution">
    <text evidence="1">The sequence shown here is derived from an EMBL/GenBank/DDBJ whole genome shotgun (WGS) entry which is preliminary data.</text>
</comment>
<sequence>MIFSITNQLTVFKLKEILKYFLIFRLIVRKYRIVNYKTRKLIERIRYSRRPNILGLEPSNICTSNCIFCSYQYDQLPKKIPSFDEFQGIVEEYTQMGGDSIQLTPITGEIFTNKKIIDWIKKLDSFKSIKHIGTYTNASLFHTIDLDELVNSGLTGLHISVPPLDEEIYLKIYRSNLYSKVISNLKNLLIAFSNANNKTIKLLEISFRADRTLDECKQLPDYLEFVHPYLSEGVIVTSMSSFDSWSGMIKDSDLLPGMELLHTELSGPIQPCSRIYNAQIVVDGSIRLCGARIDNGNNEDELKIGHISELSLTAAYNSPKAKKIRDSFRSGNLLNICQKCSWYEK</sequence>
<keyword evidence="2" id="KW-1185">Reference proteome</keyword>
<dbReference type="EMBL" id="VILF01000004">
    <property type="protein sequence ID" value="MTJ44737.1"/>
    <property type="molecule type" value="Genomic_DNA"/>
</dbReference>
<reference evidence="2" key="1">
    <citation type="journal article" date="2020" name="Toxins">
        <title>Phylogenomic Analysis of Secondary Metabolism in the Toxic Cyanobacterial Genera Anabaena, Dolichospermum and Aphanizomenon.</title>
        <authorList>
            <person name="Oesterholm J."/>
            <person name="Popin R.V."/>
            <person name="Fewer D.P."/>
            <person name="Sivonen K."/>
        </authorList>
    </citation>
    <scope>NUCLEOTIDE SEQUENCE [LARGE SCALE GENOMIC DNA]</scope>
    <source>
        <strain evidence="2">UHCC 0037</strain>
    </source>
</reference>
<accession>A0ACC7S897</accession>
<dbReference type="Proteomes" id="UP001517388">
    <property type="component" value="Unassembled WGS sequence"/>
</dbReference>
<evidence type="ECO:0000313" key="1">
    <source>
        <dbReference type="EMBL" id="MTJ44737.1"/>
    </source>
</evidence>